<evidence type="ECO:0000256" key="5">
    <source>
        <dbReference type="ARBA" id="ARBA00012142"/>
    </source>
</evidence>
<dbReference type="GO" id="GO:0004743">
    <property type="term" value="F:pyruvate kinase activity"/>
    <property type="evidence" value="ECO:0007669"/>
    <property type="project" value="UniProtKB-UniRule"/>
</dbReference>
<comment type="similarity">
    <text evidence="3">In the C-terminal section; belongs to the PEP-utilizing enzyme family.</text>
</comment>
<dbReference type="UniPathway" id="UPA00109">
    <property type="reaction ID" value="UER00188"/>
</dbReference>
<feature type="domain" description="Pyruvate kinase barrel" evidence="18">
    <location>
        <begin position="2"/>
        <end position="322"/>
    </location>
</feature>
<evidence type="ECO:0000256" key="11">
    <source>
        <dbReference type="ARBA" id="ARBA00022840"/>
    </source>
</evidence>
<proteinExistence type="inferred from homology"/>
<comment type="cofactor">
    <cofactor evidence="1">
        <name>K(+)</name>
        <dbReference type="ChEBI" id="CHEBI:29103"/>
    </cofactor>
</comment>
<dbReference type="Gene3D" id="3.20.20.60">
    <property type="entry name" value="Phosphoenolpyruvate-binding domains"/>
    <property type="match status" value="1"/>
</dbReference>
<evidence type="ECO:0000256" key="9">
    <source>
        <dbReference type="ARBA" id="ARBA00022741"/>
    </source>
</evidence>
<sequence length="355" mass="39775">MSTDIVCTIGPVSNKKDVLLHLAEHGLTIARLNFSHGTHHTHKETIKIIRDINSNTEKNIKILGDLQGPKIRLGEIEEGPVTVQKEQFFTLKVDQSKGSNNEASIDYSGIINDINEDERILINDGSVELKVNRITDDSIETVVLRGGEINSHKGVNFPDTEISLPGMTEKDKNDLQFLLEERVDMIACSFIRRSKHLQEYIDFAKKEKEELPEFIAKVETREGVKNFSSIRNTADGIMVARGDMGVELPYKWVPVIQKAMIDECNKHDTFVITATQMLQSMTESAVPTRAEVTDVFQAVLDGTNGVMLSAESAIGKYPVESVDTLKAVSEFAERVADEEPYDLKDMLHLLENNLY</sequence>
<keyword evidence="10 17" id="KW-0418">Kinase</keyword>
<evidence type="ECO:0000313" key="19">
    <source>
        <dbReference type="EMBL" id="TLS37601.1"/>
    </source>
</evidence>
<comment type="caution">
    <text evidence="19">The sequence shown here is derived from an EMBL/GenBank/DDBJ whole genome shotgun (WGS) entry which is preliminary data.</text>
</comment>
<dbReference type="NCBIfam" id="TIGR01064">
    <property type="entry name" value="pyruv_kin"/>
    <property type="match status" value="1"/>
</dbReference>
<dbReference type="GO" id="GO:0030955">
    <property type="term" value="F:potassium ion binding"/>
    <property type="evidence" value="ECO:0007669"/>
    <property type="project" value="UniProtKB-UniRule"/>
</dbReference>
<evidence type="ECO:0000256" key="3">
    <source>
        <dbReference type="ARBA" id="ARBA00006237"/>
    </source>
</evidence>
<evidence type="ECO:0000256" key="12">
    <source>
        <dbReference type="ARBA" id="ARBA00022842"/>
    </source>
</evidence>
<comment type="pathway">
    <text evidence="2 17">Carbohydrate degradation; glycolysis; pyruvate from D-glyceraldehyde 3-phosphate: step 5/5.</text>
</comment>
<comment type="similarity">
    <text evidence="4 17">Belongs to the pyruvate kinase family.</text>
</comment>
<dbReference type="OrthoDB" id="9812123at2"/>
<evidence type="ECO:0000256" key="15">
    <source>
        <dbReference type="ARBA" id="ARBA00023317"/>
    </source>
</evidence>
<evidence type="ECO:0000256" key="4">
    <source>
        <dbReference type="ARBA" id="ARBA00008663"/>
    </source>
</evidence>
<dbReference type="InterPro" id="IPR011037">
    <property type="entry name" value="Pyrv_Knase-like_insert_dom_sf"/>
</dbReference>
<dbReference type="InterPro" id="IPR015793">
    <property type="entry name" value="Pyrv_Knase_brl"/>
</dbReference>
<dbReference type="AlphaFoldDB" id="A0A5R9F3I7"/>
<evidence type="ECO:0000256" key="10">
    <source>
        <dbReference type="ARBA" id="ARBA00022777"/>
    </source>
</evidence>
<keyword evidence="8" id="KW-0479">Metal-binding</keyword>
<name>A0A5R9F3I7_9BACL</name>
<dbReference type="Proteomes" id="UP000308230">
    <property type="component" value="Unassembled WGS sequence"/>
</dbReference>
<evidence type="ECO:0000256" key="8">
    <source>
        <dbReference type="ARBA" id="ARBA00022723"/>
    </source>
</evidence>
<dbReference type="EC" id="2.7.1.40" evidence="5 16"/>
<keyword evidence="15 19" id="KW-0670">Pyruvate</keyword>
<keyword evidence="20" id="KW-1185">Reference proteome</keyword>
<protein>
    <recommendedName>
        <fullName evidence="6 16">Pyruvate kinase</fullName>
        <ecNumber evidence="5 16">2.7.1.40</ecNumber>
    </recommendedName>
</protein>
<comment type="catalytic activity">
    <reaction evidence="17">
        <text>pyruvate + ATP = phosphoenolpyruvate + ADP + H(+)</text>
        <dbReference type="Rhea" id="RHEA:18157"/>
        <dbReference type="ChEBI" id="CHEBI:15361"/>
        <dbReference type="ChEBI" id="CHEBI:15378"/>
        <dbReference type="ChEBI" id="CHEBI:30616"/>
        <dbReference type="ChEBI" id="CHEBI:58702"/>
        <dbReference type="ChEBI" id="CHEBI:456216"/>
        <dbReference type="EC" id="2.7.1.40"/>
    </reaction>
</comment>
<organism evidence="19 20">
    <name type="scientific">Exobacillus caeni</name>
    <dbReference type="NCBI Taxonomy" id="2574798"/>
    <lineage>
        <taxon>Bacteria</taxon>
        <taxon>Bacillati</taxon>
        <taxon>Bacillota</taxon>
        <taxon>Bacilli</taxon>
        <taxon>Bacillales</taxon>
        <taxon>Guptibacillaceae</taxon>
        <taxon>Exobacillus</taxon>
    </lineage>
</organism>
<dbReference type="EMBL" id="SWLG01000006">
    <property type="protein sequence ID" value="TLS37601.1"/>
    <property type="molecule type" value="Genomic_DNA"/>
</dbReference>
<dbReference type="Gene3D" id="2.40.33.10">
    <property type="entry name" value="PK beta-barrel domain-like"/>
    <property type="match status" value="1"/>
</dbReference>
<evidence type="ECO:0000256" key="1">
    <source>
        <dbReference type="ARBA" id="ARBA00001958"/>
    </source>
</evidence>
<dbReference type="RefSeq" id="WP_138126184.1">
    <property type="nucleotide sequence ID" value="NZ_SWLG01000006.1"/>
</dbReference>
<dbReference type="Pfam" id="PF00224">
    <property type="entry name" value="PK"/>
    <property type="match status" value="1"/>
</dbReference>
<keyword evidence="9" id="KW-0547">Nucleotide-binding</keyword>
<evidence type="ECO:0000256" key="14">
    <source>
        <dbReference type="ARBA" id="ARBA00023152"/>
    </source>
</evidence>
<reference evidence="19 20" key="1">
    <citation type="submission" date="2019-04" db="EMBL/GenBank/DDBJ databases">
        <title>Bacillus caeni sp. nov., a bacterium isolated from mangrove sediment.</title>
        <authorList>
            <person name="Huang H."/>
            <person name="Mo K."/>
            <person name="Hu Y."/>
        </authorList>
    </citation>
    <scope>NUCLEOTIDE SEQUENCE [LARGE SCALE GENOMIC DNA]</scope>
    <source>
        <strain evidence="19 20">HB172195</strain>
    </source>
</reference>
<dbReference type="GO" id="GO:0000287">
    <property type="term" value="F:magnesium ion binding"/>
    <property type="evidence" value="ECO:0007669"/>
    <property type="project" value="UniProtKB-UniRule"/>
</dbReference>
<dbReference type="InterPro" id="IPR040442">
    <property type="entry name" value="Pyrv_kinase-like_dom_sf"/>
</dbReference>
<keyword evidence="11" id="KW-0067">ATP-binding</keyword>
<evidence type="ECO:0000259" key="18">
    <source>
        <dbReference type="Pfam" id="PF00224"/>
    </source>
</evidence>
<dbReference type="SUPFAM" id="SSF51621">
    <property type="entry name" value="Phosphoenolpyruvate/pyruvate domain"/>
    <property type="match status" value="1"/>
</dbReference>
<evidence type="ECO:0000256" key="2">
    <source>
        <dbReference type="ARBA" id="ARBA00004997"/>
    </source>
</evidence>
<dbReference type="NCBIfam" id="NF004491">
    <property type="entry name" value="PRK05826.1"/>
    <property type="match status" value="1"/>
</dbReference>
<keyword evidence="12 17" id="KW-0460">Magnesium</keyword>
<evidence type="ECO:0000313" key="20">
    <source>
        <dbReference type="Proteomes" id="UP000308230"/>
    </source>
</evidence>
<dbReference type="PANTHER" id="PTHR11817">
    <property type="entry name" value="PYRUVATE KINASE"/>
    <property type="match status" value="1"/>
</dbReference>
<dbReference type="GO" id="GO:0016301">
    <property type="term" value="F:kinase activity"/>
    <property type="evidence" value="ECO:0007669"/>
    <property type="project" value="UniProtKB-KW"/>
</dbReference>
<dbReference type="PRINTS" id="PR01050">
    <property type="entry name" value="PYRUVTKNASE"/>
</dbReference>
<dbReference type="InterPro" id="IPR015813">
    <property type="entry name" value="Pyrv/PenolPyrv_kinase-like_dom"/>
</dbReference>
<evidence type="ECO:0000256" key="16">
    <source>
        <dbReference type="NCBIfam" id="TIGR01064"/>
    </source>
</evidence>
<evidence type="ECO:0000256" key="13">
    <source>
        <dbReference type="ARBA" id="ARBA00022958"/>
    </source>
</evidence>
<gene>
    <name evidence="19" type="primary">pyk</name>
    <name evidence="19" type="ORF">FCL54_10710</name>
</gene>
<evidence type="ECO:0000256" key="6">
    <source>
        <dbReference type="ARBA" id="ARBA00018587"/>
    </source>
</evidence>
<keyword evidence="13" id="KW-0630">Potassium</keyword>
<dbReference type="GO" id="GO:0005524">
    <property type="term" value="F:ATP binding"/>
    <property type="evidence" value="ECO:0007669"/>
    <property type="project" value="UniProtKB-KW"/>
</dbReference>
<accession>A0A5R9F3I7</accession>
<evidence type="ECO:0000256" key="17">
    <source>
        <dbReference type="RuleBase" id="RU000504"/>
    </source>
</evidence>
<keyword evidence="7 17" id="KW-0808">Transferase</keyword>
<dbReference type="InterPro" id="IPR015806">
    <property type="entry name" value="Pyrv_Knase_insert_dom_sf"/>
</dbReference>
<dbReference type="InterPro" id="IPR001697">
    <property type="entry name" value="Pyr_Knase"/>
</dbReference>
<keyword evidence="14 17" id="KW-0324">Glycolysis</keyword>
<dbReference type="FunFam" id="2.40.33.10:FF:000001">
    <property type="entry name" value="Pyruvate kinase"/>
    <property type="match status" value="1"/>
</dbReference>
<evidence type="ECO:0000256" key="7">
    <source>
        <dbReference type="ARBA" id="ARBA00022679"/>
    </source>
</evidence>
<dbReference type="SUPFAM" id="SSF50800">
    <property type="entry name" value="PK beta-barrel domain-like"/>
    <property type="match status" value="1"/>
</dbReference>